<dbReference type="EnsemblPlants" id="Bo02751s010.1">
    <property type="protein sequence ID" value="Bo02751s010.1"/>
    <property type="gene ID" value="Bo02751s010"/>
</dbReference>
<dbReference type="Gramene" id="Bo02751s010.1">
    <property type="protein sequence ID" value="Bo02751s010.1"/>
    <property type="gene ID" value="Bo02751s010"/>
</dbReference>
<evidence type="ECO:0000259" key="1">
    <source>
        <dbReference type="Pfam" id="PF03372"/>
    </source>
</evidence>
<dbReference type="InterPro" id="IPR005135">
    <property type="entry name" value="Endo/exonuclease/phosphatase"/>
</dbReference>
<accession>A0A0D2ZWB3</accession>
<keyword evidence="3" id="KW-1185">Reference proteome</keyword>
<dbReference type="HOGENOM" id="CLU_000680_36_0_1"/>
<name>A0A0D2ZWB3_BRAOL</name>
<feature type="domain" description="Endonuclease/exonuclease/phosphatase" evidence="1">
    <location>
        <begin position="28"/>
        <end position="195"/>
    </location>
</feature>
<dbReference type="PANTHER" id="PTHR33710">
    <property type="entry name" value="BNAC02G09200D PROTEIN"/>
    <property type="match status" value="1"/>
</dbReference>
<dbReference type="InterPro" id="IPR036691">
    <property type="entry name" value="Endo/exonu/phosph_ase_sf"/>
</dbReference>
<reference evidence="2" key="1">
    <citation type="journal article" date="2014" name="Genome Biol.">
        <title>Transcriptome and methylome profiling reveals relics of genome dominance in the mesopolyploid Brassica oleracea.</title>
        <authorList>
            <person name="Parkin I.A."/>
            <person name="Koh C."/>
            <person name="Tang H."/>
            <person name="Robinson S.J."/>
            <person name="Kagale S."/>
            <person name="Clarke W.E."/>
            <person name="Town C.D."/>
            <person name="Nixon J."/>
            <person name="Krishnakumar V."/>
            <person name="Bidwell S.L."/>
            <person name="Denoeud F."/>
            <person name="Belcram H."/>
            <person name="Links M.G."/>
            <person name="Just J."/>
            <person name="Clarke C."/>
            <person name="Bender T."/>
            <person name="Huebert T."/>
            <person name="Mason A.S."/>
            <person name="Pires J.C."/>
            <person name="Barker G."/>
            <person name="Moore J."/>
            <person name="Walley P.G."/>
            <person name="Manoli S."/>
            <person name="Batley J."/>
            <person name="Edwards D."/>
            <person name="Nelson M.N."/>
            <person name="Wang X."/>
            <person name="Paterson A.H."/>
            <person name="King G."/>
            <person name="Bancroft I."/>
            <person name="Chalhoub B."/>
            <person name="Sharpe A.G."/>
        </authorList>
    </citation>
    <scope>NUCLEOTIDE SEQUENCE [LARGE SCALE GENOMIC DNA]</scope>
    <source>
        <strain evidence="2">cv. TO1000</strain>
    </source>
</reference>
<protein>
    <recommendedName>
        <fullName evidence="1">Endonuclease/exonuclease/phosphatase domain-containing protein</fullName>
    </recommendedName>
</protein>
<proteinExistence type="predicted"/>
<dbReference type="OMA" id="AVEMHEN"/>
<evidence type="ECO:0000313" key="2">
    <source>
        <dbReference type="EnsemblPlants" id="Bo02751s010.1"/>
    </source>
</evidence>
<dbReference type="AlphaFoldDB" id="A0A0D2ZWB3"/>
<dbReference type="Gene3D" id="3.60.10.10">
    <property type="entry name" value="Endonuclease/exonuclease/phosphatase"/>
    <property type="match status" value="1"/>
</dbReference>
<dbReference type="SUPFAM" id="SSF56219">
    <property type="entry name" value="DNase I-like"/>
    <property type="match status" value="1"/>
</dbReference>
<evidence type="ECO:0000313" key="3">
    <source>
        <dbReference type="Proteomes" id="UP000032141"/>
    </source>
</evidence>
<dbReference type="Pfam" id="PF03372">
    <property type="entry name" value="Exo_endo_phos"/>
    <property type="match status" value="1"/>
</dbReference>
<dbReference type="Proteomes" id="UP000032141">
    <property type="component" value="Unassembled WGS sequence"/>
</dbReference>
<organism evidence="2 3">
    <name type="scientific">Brassica oleracea var. oleracea</name>
    <dbReference type="NCBI Taxonomy" id="109376"/>
    <lineage>
        <taxon>Eukaryota</taxon>
        <taxon>Viridiplantae</taxon>
        <taxon>Streptophyta</taxon>
        <taxon>Embryophyta</taxon>
        <taxon>Tracheophyta</taxon>
        <taxon>Spermatophyta</taxon>
        <taxon>Magnoliopsida</taxon>
        <taxon>eudicotyledons</taxon>
        <taxon>Gunneridae</taxon>
        <taxon>Pentapetalae</taxon>
        <taxon>rosids</taxon>
        <taxon>malvids</taxon>
        <taxon>Brassicales</taxon>
        <taxon>Brassicaceae</taxon>
        <taxon>Brassiceae</taxon>
        <taxon>Brassica</taxon>
    </lineage>
</organism>
<dbReference type="PANTHER" id="PTHR33710:SF77">
    <property type="entry name" value="DNASE I-LIKE SUPERFAMILY PROTEIN"/>
    <property type="match status" value="1"/>
</dbReference>
<sequence length="465" mass="52839">MSGSHIKEPLLKLLLTKICPGWSYFSNHLSDPDGRIILIWKDPIKVSILSQSRQCINCVLTVPNGPSIFYSDVYASNLTEERADLWVELLHTAINYNLDASTWVVGGDFNQTLYPSEHSTNNGAAPDNLMYQFQDCLLQAGLFDLRYLGPSFTWSNKCPSFPIAKKLDRLLVNSSMIPTFPSAIATFLPTQISDHAPCVLDLSYSLPSAGTKPYKFQNYLTRHPQFLQLMQSSWFQSGIESHTLSQLCWKLKLIKRDLKHLNRENFSNIQERVSEANRLLQCMQVQALQSPTQENFEAERELHFRWSFLRTIEESYFRQKSRINWLKEGDLNTAYFHRMCQVRASFNAIRAFITPSGCLITDPMEMSIHAVSHFGSMLAPAVLSPSFVYSAPSWFAELTGFQLSEFESQQMVLTPSWEEIKALFLKLNPNKAPGPDGLTSGFFKGAWSVIGDETTNSIQQFFSSC</sequence>
<dbReference type="eggNOG" id="KOG1075">
    <property type="taxonomic scope" value="Eukaryota"/>
</dbReference>
<reference evidence="2" key="2">
    <citation type="submission" date="2015-06" db="UniProtKB">
        <authorList>
            <consortium name="EnsemblPlants"/>
        </authorList>
    </citation>
    <scope>IDENTIFICATION</scope>
</reference>
<dbReference type="STRING" id="109376.A0A0D2ZWB3"/>